<name>A0A1B0B1I0_9MUSC</name>
<sequence length="77" mass="8850">MLGIQDSSQVLIAQTYKYFNRVSLKEVSLHEVIKAKNFGTKCKILTKILSQSCITLASVFRLISLYLYQQLQRPLNN</sequence>
<dbReference type="VEuPathDB" id="VectorBase:GPPI015782"/>
<organism evidence="1 2">
    <name type="scientific">Glossina palpalis gambiensis</name>
    <dbReference type="NCBI Taxonomy" id="67801"/>
    <lineage>
        <taxon>Eukaryota</taxon>
        <taxon>Metazoa</taxon>
        <taxon>Ecdysozoa</taxon>
        <taxon>Arthropoda</taxon>
        <taxon>Hexapoda</taxon>
        <taxon>Insecta</taxon>
        <taxon>Pterygota</taxon>
        <taxon>Neoptera</taxon>
        <taxon>Endopterygota</taxon>
        <taxon>Diptera</taxon>
        <taxon>Brachycera</taxon>
        <taxon>Muscomorpha</taxon>
        <taxon>Hippoboscoidea</taxon>
        <taxon>Glossinidae</taxon>
        <taxon>Glossina</taxon>
    </lineage>
</organism>
<proteinExistence type="predicted"/>
<reference evidence="1" key="2">
    <citation type="submission" date="2020-05" db="UniProtKB">
        <authorList>
            <consortium name="EnsemblMetazoa"/>
        </authorList>
    </citation>
    <scope>IDENTIFICATION</scope>
    <source>
        <strain evidence="1">IAEA</strain>
    </source>
</reference>
<protein>
    <submittedName>
        <fullName evidence="1">Uncharacterized protein</fullName>
    </submittedName>
</protein>
<accession>A0A1B0B1I0</accession>
<dbReference type="EMBL" id="JXJN01007179">
    <property type="status" value="NOT_ANNOTATED_CDS"/>
    <property type="molecule type" value="Genomic_DNA"/>
</dbReference>
<dbReference type="Proteomes" id="UP000092460">
    <property type="component" value="Unassembled WGS sequence"/>
</dbReference>
<evidence type="ECO:0000313" key="2">
    <source>
        <dbReference type="Proteomes" id="UP000092460"/>
    </source>
</evidence>
<reference evidence="2" key="1">
    <citation type="submission" date="2015-01" db="EMBL/GenBank/DDBJ databases">
        <authorList>
            <person name="Aksoy S."/>
            <person name="Warren W."/>
            <person name="Wilson R.K."/>
        </authorList>
    </citation>
    <scope>NUCLEOTIDE SEQUENCE [LARGE SCALE GENOMIC DNA]</scope>
    <source>
        <strain evidence="2">IAEA</strain>
    </source>
</reference>
<evidence type="ECO:0000313" key="1">
    <source>
        <dbReference type="EnsemblMetazoa" id="GPPI015782-PA"/>
    </source>
</evidence>
<dbReference type="AlphaFoldDB" id="A0A1B0B1I0"/>
<keyword evidence="2" id="KW-1185">Reference proteome</keyword>
<dbReference type="EnsemblMetazoa" id="GPPI015782-RA">
    <property type="protein sequence ID" value="GPPI015782-PA"/>
    <property type="gene ID" value="GPPI015782"/>
</dbReference>